<sequence length="249" mass="27494">MTDVIHLEGARVMLGYVASFLFAIVMQVFSKLSAMKQHKKDKASGASKERFNRYTSDLMLAGDRSVGNFVEWQGAFLVLFWTNIVAAGAKEVWLGWVYVGIRFAYPILAYLGGIKQSGAQPLIFLATLPGYYVLFRYMYLIYVAGNYKLLTRVGNLIYTAGHIPTPANGALITGKVGVDLTTEQAYDAAHVVALALLATLQNELGDLNKIKQIVKLTGFVNAVDGFAAQPTETAKTSTNKYSFWQNRNR</sequence>
<dbReference type="VEuPathDB" id="FungiDB:H310_02708"/>
<comment type="caution">
    <text evidence="7">The sequence shown here is derived from an EMBL/GenBank/DDBJ whole genome shotgun (WGS) entry which is preliminary data.</text>
</comment>
<dbReference type="InterPro" id="IPR001129">
    <property type="entry name" value="Membr-assoc_MAPEG"/>
</dbReference>
<evidence type="ECO:0000256" key="1">
    <source>
        <dbReference type="ARBA" id="ARBA00004370"/>
    </source>
</evidence>
<name>A0A418B2T3_9STRA</name>
<feature type="transmembrane region" description="Helical" evidence="5">
    <location>
        <begin position="123"/>
        <end position="142"/>
    </location>
</feature>
<proteinExistence type="predicted"/>
<dbReference type="PANTHER" id="PTHR43760:SF1">
    <property type="entry name" value="ENDORIBONUCLEASE L-PSP_CHORISMATE MUTASE-LIKE DOMAIN-CONTAINING PROTEIN"/>
    <property type="match status" value="1"/>
</dbReference>
<protein>
    <recommendedName>
        <fullName evidence="6">Endoribonuclease L-PSP/chorismate mutase-like domain-containing protein</fullName>
    </recommendedName>
</protein>
<dbReference type="SUPFAM" id="SSF55298">
    <property type="entry name" value="YjgF-like"/>
    <property type="match status" value="1"/>
</dbReference>
<dbReference type="PANTHER" id="PTHR43760">
    <property type="entry name" value="ENDORIBONUCLEASE-RELATED"/>
    <property type="match status" value="1"/>
</dbReference>
<keyword evidence="3 5" id="KW-1133">Transmembrane helix</keyword>
<evidence type="ECO:0000256" key="2">
    <source>
        <dbReference type="ARBA" id="ARBA00022692"/>
    </source>
</evidence>
<comment type="subcellular location">
    <subcellularLocation>
        <location evidence="1">Membrane</location>
    </subcellularLocation>
</comment>
<dbReference type="GO" id="GO:0016020">
    <property type="term" value="C:membrane"/>
    <property type="evidence" value="ECO:0007669"/>
    <property type="project" value="UniProtKB-SubCell"/>
</dbReference>
<evidence type="ECO:0000259" key="6">
    <source>
        <dbReference type="Pfam" id="PF14588"/>
    </source>
</evidence>
<organism evidence="7 8">
    <name type="scientific">Aphanomyces invadans</name>
    <dbReference type="NCBI Taxonomy" id="157072"/>
    <lineage>
        <taxon>Eukaryota</taxon>
        <taxon>Sar</taxon>
        <taxon>Stramenopiles</taxon>
        <taxon>Oomycota</taxon>
        <taxon>Saprolegniomycetes</taxon>
        <taxon>Saprolegniales</taxon>
        <taxon>Verrucalvaceae</taxon>
        <taxon>Aphanomyces</taxon>
    </lineage>
</organism>
<feature type="domain" description="Endoribonuclease L-PSP/chorismate mutase-like" evidence="6">
    <location>
        <begin position="144"/>
        <end position="225"/>
    </location>
</feature>
<keyword evidence="4 5" id="KW-0472">Membrane</keyword>
<gene>
    <name evidence="7" type="ORF">DYB32_002652</name>
</gene>
<dbReference type="Pfam" id="PF14588">
    <property type="entry name" value="YjgF_endoribonc"/>
    <property type="match status" value="1"/>
</dbReference>
<evidence type="ECO:0000256" key="5">
    <source>
        <dbReference type="SAM" id="Phobius"/>
    </source>
</evidence>
<dbReference type="InterPro" id="IPR035959">
    <property type="entry name" value="RutC-like_sf"/>
</dbReference>
<keyword evidence="2 5" id="KW-0812">Transmembrane</keyword>
<keyword evidence="8" id="KW-1185">Reference proteome</keyword>
<dbReference type="InterPro" id="IPR023352">
    <property type="entry name" value="MAPEG-like_dom_sf"/>
</dbReference>
<dbReference type="CDD" id="cd02199">
    <property type="entry name" value="YjgF_YER057c_UK114_like_1"/>
    <property type="match status" value="1"/>
</dbReference>
<feature type="transmembrane region" description="Helical" evidence="5">
    <location>
        <begin position="93"/>
        <end position="111"/>
    </location>
</feature>
<feature type="transmembrane region" description="Helical" evidence="5">
    <location>
        <begin position="69"/>
        <end position="87"/>
    </location>
</feature>
<evidence type="ECO:0000256" key="3">
    <source>
        <dbReference type="ARBA" id="ARBA00022989"/>
    </source>
</evidence>
<evidence type="ECO:0000256" key="4">
    <source>
        <dbReference type="ARBA" id="ARBA00023136"/>
    </source>
</evidence>
<feature type="transmembrane region" description="Helical" evidence="5">
    <location>
        <begin position="12"/>
        <end position="30"/>
    </location>
</feature>
<reference evidence="7 8" key="1">
    <citation type="submission" date="2018-08" db="EMBL/GenBank/DDBJ databases">
        <title>Aphanomyces genome sequencing and annotation.</title>
        <authorList>
            <person name="Minardi D."/>
            <person name="Oidtmann B."/>
            <person name="Van Der Giezen M."/>
            <person name="Studholme D.J."/>
        </authorList>
    </citation>
    <scope>NUCLEOTIDE SEQUENCE [LARGE SCALE GENOMIC DNA]</scope>
    <source>
        <strain evidence="7 8">NJM0002</strain>
    </source>
</reference>
<dbReference type="Pfam" id="PF01124">
    <property type="entry name" value="MAPEG"/>
    <property type="match status" value="1"/>
</dbReference>
<dbReference type="SUPFAM" id="SSF161084">
    <property type="entry name" value="MAPEG domain-like"/>
    <property type="match status" value="1"/>
</dbReference>
<evidence type="ECO:0000313" key="7">
    <source>
        <dbReference type="EMBL" id="RHY32324.1"/>
    </source>
</evidence>
<accession>A0A418B2T3</accession>
<dbReference type="AlphaFoldDB" id="A0A418B2T3"/>
<dbReference type="EMBL" id="QUSY01000144">
    <property type="protein sequence ID" value="RHY32324.1"/>
    <property type="molecule type" value="Genomic_DNA"/>
</dbReference>
<dbReference type="VEuPathDB" id="FungiDB:H310_05573"/>
<dbReference type="Proteomes" id="UP000285060">
    <property type="component" value="Unassembled WGS sequence"/>
</dbReference>
<dbReference type="InterPro" id="IPR013813">
    <property type="entry name" value="Endoribo_LPSP/chorism_mut-like"/>
</dbReference>
<dbReference type="Gene3D" id="3.30.1330.40">
    <property type="entry name" value="RutC-like"/>
    <property type="match status" value="1"/>
</dbReference>
<evidence type="ECO:0000313" key="8">
    <source>
        <dbReference type="Proteomes" id="UP000285060"/>
    </source>
</evidence>